<dbReference type="Proteomes" id="UP000029227">
    <property type="component" value="Unassembled WGS sequence"/>
</dbReference>
<reference evidence="2 4" key="2">
    <citation type="submission" date="2015-05" db="EMBL/GenBank/DDBJ databases">
        <title>Photobacterium galathea sp. nov.</title>
        <authorList>
            <person name="Machado H."/>
            <person name="Gram L."/>
        </authorList>
    </citation>
    <scope>NUCLEOTIDE SEQUENCE [LARGE SCALE GENOMIC DNA]</scope>
    <source>
        <strain evidence="2 4">DSM 25995</strain>
    </source>
</reference>
<dbReference type="EMBL" id="BBMN01000015">
    <property type="protein sequence ID" value="GAL07148.1"/>
    <property type="molecule type" value="Genomic_DNA"/>
</dbReference>
<dbReference type="OrthoDB" id="8482106at2"/>
<evidence type="ECO:0000313" key="4">
    <source>
        <dbReference type="Proteomes" id="UP000036426"/>
    </source>
</evidence>
<protein>
    <submittedName>
        <fullName evidence="1">Uncharacterized protein</fullName>
    </submittedName>
</protein>
<evidence type="ECO:0000313" key="3">
    <source>
        <dbReference type="Proteomes" id="UP000029227"/>
    </source>
</evidence>
<dbReference type="RefSeq" id="WP_047872619.1">
    <property type="nucleotide sequence ID" value="NZ_BMYC01000002.1"/>
</dbReference>
<dbReference type="eggNOG" id="ENOG5032YUC">
    <property type="taxonomic scope" value="Bacteria"/>
</dbReference>
<dbReference type="AlphaFoldDB" id="A0A090QY04"/>
<sequence length="103" mass="11469">MDFFVPSATSPQQAEAIFSSIATHISAPEQAKRVYKLSWQHEGEVCTCEIGQPLPDVFRVDETVLAIFDCGDEYQICTPNRGAIKFEPVHASKSTVTDVQFFN</sequence>
<gene>
    <name evidence="2" type="ORF">ABT58_01625</name>
    <name evidence="1" type="ORF">JCM19237_4564</name>
</gene>
<evidence type="ECO:0000313" key="1">
    <source>
        <dbReference type="EMBL" id="GAL07148.1"/>
    </source>
</evidence>
<dbReference type="Proteomes" id="UP000036426">
    <property type="component" value="Unassembled WGS sequence"/>
</dbReference>
<dbReference type="PATRIC" id="fig|754436.4.peg.341"/>
<accession>A0A090QY04</accession>
<keyword evidence="4" id="KW-1185">Reference proteome</keyword>
<reference evidence="1 3" key="1">
    <citation type="journal article" date="2014" name="Genome Announc.">
        <title>Draft Genome Sequences of Two Vibrionaceae Species, Vibrio ponticus C121 and Photobacterium aphoticum C119, Isolated as Coral Reef Microbiota.</title>
        <authorList>
            <person name="Al-saari N."/>
            <person name="Meirelles P.M."/>
            <person name="Mino S."/>
            <person name="Suda W."/>
            <person name="Oshima K."/>
            <person name="Hattori M."/>
            <person name="Ohkuma M."/>
            <person name="Thompson F.L."/>
            <person name="Gomez-Gil B."/>
            <person name="Sawabe T."/>
            <person name="Sawabe T."/>
        </authorList>
    </citation>
    <scope>NUCLEOTIDE SEQUENCE [LARGE SCALE GENOMIC DNA]</scope>
    <source>
        <strain evidence="1 3">JCM 19237</strain>
    </source>
</reference>
<organism evidence="1 3">
    <name type="scientific">Photobacterium aphoticum</name>
    <dbReference type="NCBI Taxonomy" id="754436"/>
    <lineage>
        <taxon>Bacteria</taxon>
        <taxon>Pseudomonadati</taxon>
        <taxon>Pseudomonadota</taxon>
        <taxon>Gammaproteobacteria</taxon>
        <taxon>Vibrionales</taxon>
        <taxon>Vibrionaceae</taxon>
        <taxon>Photobacterium</taxon>
    </lineage>
</organism>
<name>A0A090QY04_9GAMM</name>
<proteinExistence type="predicted"/>
<dbReference type="EMBL" id="LDOV01000003">
    <property type="protein sequence ID" value="KLV02783.1"/>
    <property type="molecule type" value="Genomic_DNA"/>
</dbReference>
<evidence type="ECO:0000313" key="2">
    <source>
        <dbReference type="EMBL" id="KLV02783.1"/>
    </source>
</evidence>
<comment type="caution">
    <text evidence="1">The sequence shown here is derived from an EMBL/GenBank/DDBJ whole genome shotgun (WGS) entry which is preliminary data.</text>
</comment>